<keyword evidence="4 6" id="KW-0808">Transferase</keyword>
<feature type="region of interest" description="Disordered" evidence="7">
    <location>
        <begin position="1"/>
        <end position="24"/>
    </location>
</feature>
<dbReference type="PANTHER" id="PTHR46111:SF1">
    <property type="entry name" value="RIBOSOMAL RNA SMALL SUBUNIT METHYLTRANSFERASE I"/>
    <property type="match status" value="1"/>
</dbReference>
<evidence type="ECO:0000256" key="3">
    <source>
        <dbReference type="ARBA" id="ARBA00022603"/>
    </source>
</evidence>
<dbReference type="FunFam" id="3.30.950.10:FF:000002">
    <property type="entry name" value="Ribosomal RNA small subunit methyltransferase I"/>
    <property type="match status" value="1"/>
</dbReference>
<dbReference type="CDD" id="cd11648">
    <property type="entry name" value="RsmI"/>
    <property type="match status" value="1"/>
</dbReference>
<dbReference type="InterPro" id="IPR018063">
    <property type="entry name" value="SAM_MeTrfase_RsmI_CS"/>
</dbReference>
<evidence type="ECO:0000259" key="8">
    <source>
        <dbReference type="Pfam" id="PF00590"/>
    </source>
</evidence>
<feature type="domain" description="RsmI HTH" evidence="9">
    <location>
        <begin position="262"/>
        <end position="307"/>
    </location>
</feature>
<dbReference type="Proteomes" id="UP000627715">
    <property type="component" value="Unassembled WGS sequence"/>
</dbReference>
<evidence type="ECO:0000313" key="10">
    <source>
        <dbReference type="EMBL" id="GFZ78751.1"/>
    </source>
</evidence>
<protein>
    <recommendedName>
        <fullName evidence="6">Ribosomal RNA small subunit methyltransferase I</fullName>
        <ecNumber evidence="6">2.1.1.198</ecNumber>
    </recommendedName>
    <alternativeName>
        <fullName evidence="6">16S rRNA 2'-O-ribose C1402 methyltransferase</fullName>
    </alternativeName>
    <alternativeName>
        <fullName evidence="6">rRNA (cytidine-2'-O-)-methyltransferase RsmI</fullName>
    </alternativeName>
</protein>
<dbReference type="SUPFAM" id="SSF53790">
    <property type="entry name" value="Tetrapyrrole methylase"/>
    <property type="match status" value="1"/>
</dbReference>
<keyword evidence="3 6" id="KW-0489">Methyltransferase</keyword>
<evidence type="ECO:0000256" key="5">
    <source>
        <dbReference type="ARBA" id="ARBA00022691"/>
    </source>
</evidence>
<dbReference type="AlphaFoldDB" id="A0A916QLE2"/>
<dbReference type="Pfam" id="PF00590">
    <property type="entry name" value="TP_methylase"/>
    <property type="match status" value="1"/>
</dbReference>
<name>A0A916QLE2_9GAMM</name>
<evidence type="ECO:0000256" key="6">
    <source>
        <dbReference type="HAMAP-Rule" id="MF_01877"/>
    </source>
</evidence>
<comment type="subcellular location">
    <subcellularLocation>
        <location evidence="6">Cytoplasm</location>
    </subcellularLocation>
</comment>
<dbReference type="InterPro" id="IPR014776">
    <property type="entry name" value="4pyrrole_Mease_sub2"/>
</dbReference>
<dbReference type="Gene3D" id="3.30.950.10">
    <property type="entry name" value="Methyltransferase, Cobalt-precorrin-4 Transmethylase, Domain 2"/>
    <property type="match status" value="1"/>
</dbReference>
<dbReference type="PROSITE" id="PS01296">
    <property type="entry name" value="RSMI"/>
    <property type="match status" value="1"/>
</dbReference>
<evidence type="ECO:0000313" key="11">
    <source>
        <dbReference type="Proteomes" id="UP000627715"/>
    </source>
</evidence>
<dbReference type="InterPro" id="IPR053910">
    <property type="entry name" value="RsmI_HTH"/>
</dbReference>
<comment type="function">
    <text evidence="6">Catalyzes the 2'-O-methylation of the ribose of cytidine 1402 (C1402) in 16S rRNA.</text>
</comment>
<dbReference type="Gene3D" id="3.40.1010.10">
    <property type="entry name" value="Cobalt-precorrin-4 Transmethylase, Domain 1"/>
    <property type="match status" value="1"/>
</dbReference>
<evidence type="ECO:0000256" key="4">
    <source>
        <dbReference type="ARBA" id="ARBA00022679"/>
    </source>
</evidence>
<comment type="catalytic activity">
    <reaction evidence="6">
        <text>cytidine(1402) in 16S rRNA + S-adenosyl-L-methionine = 2'-O-methylcytidine(1402) in 16S rRNA + S-adenosyl-L-homocysteine + H(+)</text>
        <dbReference type="Rhea" id="RHEA:42924"/>
        <dbReference type="Rhea" id="RHEA-COMP:10285"/>
        <dbReference type="Rhea" id="RHEA-COMP:10286"/>
        <dbReference type="ChEBI" id="CHEBI:15378"/>
        <dbReference type="ChEBI" id="CHEBI:57856"/>
        <dbReference type="ChEBI" id="CHEBI:59789"/>
        <dbReference type="ChEBI" id="CHEBI:74495"/>
        <dbReference type="ChEBI" id="CHEBI:82748"/>
        <dbReference type="EC" id="2.1.1.198"/>
    </reaction>
</comment>
<reference evidence="10" key="2">
    <citation type="submission" date="2020-09" db="EMBL/GenBank/DDBJ databases">
        <authorList>
            <person name="Sun Q."/>
            <person name="Zhou Y."/>
        </authorList>
    </citation>
    <scope>NUCLEOTIDE SEQUENCE</scope>
    <source>
        <strain evidence="10">CGMCC 1.15425</strain>
    </source>
</reference>
<dbReference type="PANTHER" id="PTHR46111">
    <property type="entry name" value="RIBOSOMAL RNA SMALL SUBUNIT METHYLTRANSFERASE I"/>
    <property type="match status" value="1"/>
</dbReference>
<dbReference type="HAMAP" id="MF_01877">
    <property type="entry name" value="16SrRNA_methyltr_I"/>
    <property type="match status" value="1"/>
</dbReference>
<comment type="caution">
    <text evidence="10">The sequence shown here is derived from an EMBL/GenBank/DDBJ whole genome shotgun (WGS) entry which is preliminary data.</text>
</comment>
<gene>
    <name evidence="6 10" type="primary">rsmI</name>
    <name evidence="10" type="ORF">GCM10011403_22320</name>
</gene>
<keyword evidence="1 6" id="KW-0963">Cytoplasm</keyword>
<dbReference type="NCBIfam" id="TIGR00096">
    <property type="entry name" value="16S rRNA (cytidine(1402)-2'-O)-methyltransferase"/>
    <property type="match status" value="1"/>
</dbReference>
<sequence length="311" mass="33144">MSGSDAGEQPFGGDGMQTTHAPLPEENVSLSPGLYVVATPLGNLADISRRALDVLSSATVIAAEDTRHSARLLQHYQIRAETVSCHEFTSEGKIQYLLSRMQAGDSIALISDAGTPLISDPGYVLVAACHRLGLPVHPVPGACAAIAALSVAGLPSHNFRFEGFLPAKPGNRKKALKSLAGETATMIFYEAPHRVMACVEDLVEVFGGDREMTVCRELTKRWETVRCATAESIAEWMKADSNQQRGEFVLVVAGMAPADTGDEISDEVRHMLTVLVGCMPVSQAAAVAAKISGLKKNQLYQIALRMQGGAE</sequence>
<dbReference type="GO" id="GO:0005737">
    <property type="term" value="C:cytoplasm"/>
    <property type="evidence" value="ECO:0007669"/>
    <property type="project" value="UniProtKB-SubCell"/>
</dbReference>
<feature type="domain" description="Tetrapyrrole methylase" evidence="8">
    <location>
        <begin position="34"/>
        <end position="233"/>
    </location>
</feature>
<evidence type="ECO:0000256" key="7">
    <source>
        <dbReference type="SAM" id="MobiDB-lite"/>
    </source>
</evidence>
<keyword evidence="11" id="KW-1185">Reference proteome</keyword>
<dbReference type="InterPro" id="IPR008189">
    <property type="entry name" value="rRNA_ssu_MeTfrase_I"/>
</dbReference>
<evidence type="ECO:0000256" key="1">
    <source>
        <dbReference type="ARBA" id="ARBA00022490"/>
    </source>
</evidence>
<dbReference type="Pfam" id="PF23016">
    <property type="entry name" value="RsmI_C"/>
    <property type="match status" value="1"/>
</dbReference>
<dbReference type="EMBL" id="BMIY01000009">
    <property type="protein sequence ID" value="GFZ78751.1"/>
    <property type="molecule type" value="Genomic_DNA"/>
</dbReference>
<dbReference type="InterPro" id="IPR035996">
    <property type="entry name" value="4pyrrol_Methylase_sf"/>
</dbReference>
<proteinExistence type="inferred from homology"/>
<evidence type="ECO:0000256" key="2">
    <source>
        <dbReference type="ARBA" id="ARBA00022552"/>
    </source>
</evidence>
<dbReference type="InterPro" id="IPR000878">
    <property type="entry name" value="4pyrrol_Mease"/>
</dbReference>
<evidence type="ECO:0000259" key="9">
    <source>
        <dbReference type="Pfam" id="PF23016"/>
    </source>
</evidence>
<dbReference type="EC" id="2.1.1.198" evidence="6"/>
<comment type="similarity">
    <text evidence="6">Belongs to the methyltransferase superfamily. RsmI family.</text>
</comment>
<dbReference type="GO" id="GO:0070677">
    <property type="term" value="F:rRNA (cytosine-2'-O-)-methyltransferase activity"/>
    <property type="evidence" value="ECO:0007669"/>
    <property type="project" value="UniProtKB-UniRule"/>
</dbReference>
<accession>A0A916QLE2</accession>
<dbReference type="InterPro" id="IPR014777">
    <property type="entry name" value="4pyrrole_Mease_sub1"/>
</dbReference>
<organism evidence="10 11">
    <name type="scientific">Pseudohongiella nitratireducens</name>
    <dbReference type="NCBI Taxonomy" id="1768907"/>
    <lineage>
        <taxon>Bacteria</taxon>
        <taxon>Pseudomonadati</taxon>
        <taxon>Pseudomonadota</taxon>
        <taxon>Gammaproteobacteria</taxon>
        <taxon>Pseudomonadales</taxon>
        <taxon>Pseudohongiellaceae</taxon>
        <taxon>Pseudohongiella</taxon>
    </lineage>
</organism>
<reference evidence="10" key="1">
    <citation type="journal article" date="2014" name="Int. J. Syst. Evol. Microbiol.">
        <title>Complete genome sequence of Corynebacterium casei LMG S-19264T (=DSM 44701T), isolated from a smear-ripened cheese.</title>
        <authorList>
            <consortium name="US DOE Joint Genome Institute (JGI-PGF)"/>
            <person name="Walter F."/>
            <person name="Albersmeier A."/>
            <person name="Kalinowski J."/>
            <person name="Ruckert C."/>
        </authorList>
    </citation>
    <scope>NUCLEOTIDE SEQUENCE</scope>
    <source>
        <strain evidence="10">CGMCC 1.15425</strain>
    </source>
</reference>
<keyword evidence="5 6" id="KW-0949">S-adenosyl-L-methionine</keyword>
<keyword evidence="2 6" id="KW-0698">rRNA processing</keyword>
<dbReference type="PIRSF" id="PIRSF005917">
    <property type="entry name" value="MTase_YraL"/>
    <property type="match status" value="1"/>
</dbReference>